<evidence type="ECO:0000313" key="2">
    <source>
        <dbReference type="EMBL" id="CAA9480864.1"/>
    </source>
</evidence>
<feature type="compositionally biased region" description="Basic and acidic residues" evidence="1">
    <location>
        <begin position="74"/>
        <end position="90"/>
    </location>
</feature>
<feature type="compositionally biased region" description="Basic residues" evidence="1">
    <location>
        <begin position="129"/>
        <end position="141"/>
    </location>
</feature>
<feature type="region of interest" description="Disordered" evidence="1">
    <location>
        <begin position="23"/>
        <end position="109"/>
    </location>
</feature>
<gene>
    <name evidence="2" type="ORF">AVDCRST_MAG25-2756</name>
</gene>
<feature type="non-terminal residue" evidence="2">
    <location>
        <position position="174"/>
    </location>
</feature>
<feature type="compositionally biased region" description="Basic and acidic residues" evidence="1">
    <location>
        <begin position="164"/>
        <end position="174"/>
    </location>
</feature>
<accession>A0A6J4RYX4</accession>
<evidence type="ECO:0000256" key="1">
    <source>
        <dbReference type="SAM" id="MobiDB-lite"/>
    </source>
</evidence>
<feature type="compositionally biased region" description="Basic and acidic residues" evidence="1">
    <location>
        <begin position="142"/>
        <end position="157"/>
    </location>
</feature>
<feature type="region of interest" description="Disordered" evidence="1">
    <location>
        <begin position="128"/>
        <end position="174"/>
    </location>
</feature>
<proteinExistence type="predicted"/>
<organism evidence="2">
    <name type="scientific">uncultured Rubrobacteraceae bacterium</name>
    <dbReference type="NCBI Taxonomy" id="349277"/>
    <lineage>
        <taxon>Bacteria</taxon>
        <taxon>Bacillati</taxon>
        <taxon>Actinomycetota</taxon>
        <taxon>Rubrobacteria</taxon>
        <taxon>Rubrobacterales</taxon>
        <taxon>Rubrobacteraceae</taxon>
        <taxon>environmental samples</taxon>
    </lineage>
</organism>
<protein>
    <submittedName>
        <fullName evidence="2">Peptidyl-prolyl cis-trans isomerase</fullName>
        <ecNumber evidence="2">5.2.1.8</ecNumber>
    </submittedName>
</protein>
<name>A0A6J4RYX4_9ACTN</name>
<dbReference type="AlphaFoldDB" id="A0A6J4RYX4"/>
<dbReference type="EC" id="5.2.1.8" evidence="2"/>
<dbReference type="EMBL" id="CADCVI010000182">
    <property type="protein sequence ID" value="CAA9480864.1"/>
    <property type="molecule type" value="Genomic_DNA"/>
</dbReference>
<dbReference type="GO" id="GO:0003755">
    <property type="term" value="F:peptidyl-prolyl cis-trans isomerase activity"/>
    <property type="evidence" value="ECO:0007669"/>
    <property type="project" value="UniProtKB-EC"/>
</dbReference>
<reference evidence="2" key="1">
    <citation type="submission" date="2020-02" db="EMBL/GenBank/DDBJ databases">
        <authorList>
            <person name="Meier V. D."/>
        </authorList>
    </citation>
    <scope>NUCLEOTIDE SEQUENCE</scope>
    <source>
        <strain evidence="2">AVDCRST_MAG25</strain>
    </source>
</reference>
<sequence>GREQELLKPARNDHRLRHGLLRDAAHGEGSHQDQAVCRQGAEHGQQLRLSGPRRLLRRDDLPPRHKRLHGAGRGPDRHGDGRSRLQDPRRVPPGPPPRQARHPLDGELGAEHGRLAVLYHPYRYPLARRAPRGLRRGRRGHGGPERYPRARPAEGSRARRRDRARGDRGSSARL</sequence>
<feature type="non-terminal residue" evidence="2">
    <location>
        <position position="1"/>
    </location>
</feature>
<keyword evidence="2" id="KW-0413">Isomerase</keyword>